<gene>
    <name evidence="2" type="ORF">J4035_11455</name>
</gene>
<dbReference type="NCBIfam" id="NF038065">
    <property type="entry name" value="Pr6Pr"/>
    <property type="match status" value="1"/>
</dbReference>
<name>A0ABS3SHN3_9CELL</name>
<feature type="transmembrane region" description="Helical" evidence="1">
    <location>
        <begin position="6"/>
        <end position="25"/>
    </location>
</feature>
<dbReference type="Proteomes" id="UP000678317">
    <property type="component" value="Unassembled WGS sequence"/>
</dbReference>
<protein>
    <submittedName>
        <fullName evidence="2">Pr6Pr family membrane protein</fullName>
    </submittedName>
</protein>
<sequence>MDVVVALFRFAVAALALIGTQEIWLRGQLDGLLYFTNQSGLLLAVVMIWGGIASLRHRAQPPGWLKGGVTLFLLITGLVATFVLAPEGADAPSVAFGLTSGQIEHQIDPVAAFLDFLLVDAHHRLRLRHSLYWLGYLLAYVALVTVRGLGWPDLAYPYGFVDRGELGWGGLGLNVLLYGAGFWVLGLVIIGIDRLLPARALVGSAGRVRVPA</sequence>
<evidence type="ECO:0000313" key="2">
    <source>
        <dbReference type="EMBL" id="MBO3085254.1"/>
    </source>
</evidence>
<feature type="transmembrane region" description="Helical" evidence="1">
    <location>
        <begin position="131"/>
        <end position="151"/>
    </location>
</feature>
<feature type="transmembrane region" description="Helical" evidence="1">
    <location>
        <begin position="32"/>
        <end position="52"/>
    </location>
</feature>
<dbReference type="RefSeq" id="WP_208289722.1">
    <property type="nucleotide sequence ID" value="NZ_CP074404.1"/>
</dbReference>
<evidence type="ECO:0000313" key="3">
    <source>
        <dbReference type="Proteomes" id="UP000678317"/>
    </source>
</evidence>
<keyword evidence="1" id="KW-0472">Membrane</keyword>
<feature type="transmembrane region" description="Helical" evidence="1">
    <location>
        <begin position="171"/>
        <end position="192"/>
    </location>
</feature>
<keyword evidence="3" id="KW-1185">Reference proteome</keyword>
<keyword evidence="1" id="KW-0812">Transmembrane</keyword>
<comment type="caution">
    <text evidence="2">The sequence shown here is derived from an EMBL/GenBank/DDBJ whole genome shotgun (WGS) entry which is preliminary data.</text>
</comment>
<reference evidence="2 3" key="1">
    <citation type="submission" date="2021-03" db="EMBL/GenBank/DDBJ databases">
        <title>novel species in genus Cellulomonas.</title>
        <authorList>
            <person name="Zhang G."/>
        </authorList>
    </citation>
    <scope>NUCLEOTIDE SEQUENCE [LARGE SCALE GENOMIC DNA]</scope>
    <source>
        <strain evidence="3">zg-ZUI188</strain>
    </source>
</reference>
<keyword evidence="1" id="KW-1133">Transmembrane helix</keyword>
<evidence type="ECO:0000256" key="1">
    <source>
        <dbReference type="SAM" id="Phobius"/>
    </source>
</evidence>
<dbReference type="InterPro" id="IPR049713">
    <property type="entry name" value="Pr6Pr-like"/>
</dbReference>
<dbReference type="EMBL" id="JAGFBM010000006">
    <property type="protein sequence ID" value="MBO3085254.1"/>
    <property type="molecule type" value="Genomic_DNA"/>
</dbReference>
<proteinExistence type="predicted"/>
<organism evidence="2 3">
    <name type="scientific">Cellulomonas fengjieae</name>
    <dbReference type="NCBI Taxonomy" id="2819978"/>
    <lineage>
        <taxon>Bacteria</taxon>
        <taxon>Bacillati</taxon>
        <taxon>Actinomycetota</taxon>
        <taxon>Actinomycetes</taxon>
        <taxon>Micrococcales</taxon>
        <taxon>Cellulomonadaceae</taxon>
        <taxon>Cellulomonas</taxon>
    </lineage>
</organism>
<feature type="transmembrane region" description="Helical" evidence="1">
    <location>
        <begin position="64"/>
        <end position="85"/>
    </location>
</feature>
<accession>A0ABS3SHN3</accession>